<sequence length="300" mass="34960">MVFYVVNGKRDTIMTKLYCVTGYKLHKGDPIIKGHQAREMVVQEAKDYLNAELLKSAINLLSPIVDNIYRINPVKDSAEEYRTTVSSLNSDNLEAHLTVDRRFRSYTLEFDMFLDYWEAYIAHHKRIDHSFDDELIAQYKTVFRILTSEAYDSHVEYQLLDLIRNQTAHVQSPVNRIYVGTNGNEIYSDRDVLLANCKSGENKKRILKAQEKEISLSPIVDVTEKCLCDIHAGLIDYQIDNLVIKEAKTIEYFLKYTISKGMLCQPWLLMEDGNLQTMYHIRDMKAYAYLMERISKKMNV</sequence>
<dbReference type="Proteomes" id="UP000214760">
    <property type="component" value="Unassembled WGS sequence"/>
</dbReference>
<dbReference type="AlphaFoldDB" id="A0A1I6K587"/>
<organism evidence="1 2">
    <name type="scientific">[Clostridium] aminophilum</name>
    <dbReference type="NCBI Taxonomy" id="1526"/>
    <lineage>
        <taxon>Bacteria</taxon>
        <taxon>Bacillati</taxon>
        <taxon>Bacillota</taxon>
        <taxon>Clostridia</taxon>
        <taxon>Lachnospirales</taxon>
        <taxon>Lachnospiraceae</taxon>
    </lineage>
</organism>
<proteinExistence type="predicted"/>
<name>A0A1I6K587_9FIRM</name>
<evidence type="ECO:0000313" key="1">
    <source>
        <dbReference type="EMBL" id="SFR86443.1"/>
    </source>
</evidence>
<accession>A0A1I6K587</accession>
<dbReference type="EMBL" id="FOZC01000015">
    <property type="protein sequence ID" value="SFR86443.1"/>
    <property type="molecule type" value="Genomic_DNA"/>
</dbReference>
<protein>
    <submittedName>
        <fullName evidence="1">Uncharacterized protein</fullName>
    </submittedName>
</protein>
<reference evidence="1 2" key="1">
    <citation type="submission" date="2016-10" db="EMBL/GenBank/DDBJ databases">
        <authorList>
            <person name="de Groot N.N."/>
        </authorList>
    </citation>
    <scope>NUCLEOTIDE SEQUENCE [LARGE SCALE GENOMIC DNA]</scope>
    <source>
        <strain evidence="1 2">F</strain>
    </source>
</reference>
<gene>
    <name evidence="1" type="ORF">SAMN02910262_02267</name>
</gene>
<evidence type="ECO:0000313" key="2">
    <source>
        <dbReference type="Proteomes" id="UP000214760"/>
    </source>
</evidence>